<keyword evidence="2" id="KW-1185">Reference proteome</keyword>
<comment type="caution">
    <text evidence="1">The sequence shown here is derived from an EMBL/GenBank/DDBJ whole genome shotgun (WGS) entry which is preliminary data.</text>
</comment>
<protein>
    <submittedName>
        <fullName evidence="1">Uncharacterized protein</fullName>
    </submittedName>
</protein>
<organism evidence="1 2">
    <name type="scientific">Smallanthus sonchifolius</name>
    <dbReference type="NCBI Taxonomy" id="185202"/>
    <lineage>
        <taxon>Eukaryota</taxon>
        <taxon>Viridiplantae</taxon>
        <taxon>Streptophyta</taxon>
        <taxon>Embryophyta</taxon>
        <taxon>Tracheophyta</taxon>
        <taxon>Spermatophyta</taxon>
        <taxon>Magnoliopsida</taxon>
        <taxon>eudicotyledons</taxon>
        <taxon>Gunneridae</taxon>
        <taxon>Pentapetalae</taxon>
        <taxon>asterids</taxon>
        <taxon>campanulids</taxon>
        <taxon>Asterales</taxon>
        <taxon>Asteraceae</taxon>
        <taxon>Asteroideae</taxon>
        <taxon>Heliantheae alliance</taxon>
        <taxon>Millerieae</taxon>
        <taxon>Smallanthus</taxon>
    </lineage>
</organism>
<name>A0ACB9I6C7_9ASTR</name>
<accession>A0ACB9I6C7</accession>
<gene>
    <name evidence="1" type="ORF">L1987_31960</name>
</gene>
<reference evidence="2" key="1">
    <citation type="journal article" date="2022" name="Mol. Ecol. Resour.">
        <title>The genomes of chicory, endive, great burdock and yacon provide insights into Asteraceae palaeo-polyploidization history and plant inulin production.</title>
        <authorList>
            <person name="Fan W."/>
            <person name="Wang S."/>
            <person name="Wang H."/>
            <person name="Wang A."/>
            <person name="Jiang F."/>
            <person name="Liu H."/>
            <person name="Zhao H."/>
            <person name="Xu D."/>
            <person name="Zhang Y."/>
        </authorList>
    </citation>
    <scope>NUCLEOTIDE SEQUENCE [LARGE SCALE GENOMIC DNA]</scope>
    <source>
        <strain evidence="2">cv. Yunnan</strain>
    </source>
</reference>
<dbReference type="EMBL" id="CM042027">
    <property type="protein sequence ID" value="KAI3803798.1"/>
    <property type="molecule type" value="Genomic_DNA"/>
</dbReference>
<evidence type="ECO:0000313" key="1">
    <source>
        <dbReference type="EMBL" id="KAI3803798.1"/>
    </source>
</evidence>
<proteinExistence type="predicted"/>
<evidence type="ECO:0000313" key="2">
    <source>
        <dbReference type="Proteomes" id="UP001056120"/>
    </source>
</evidence>
<reference evidence="1 2" key="2">
    <citation type="journal article" date="2022" name="Mol. Ecol. Resour.">
        <title>The genomes of chicory, endive, great burdock and yacon provide insights into Asteraceae paleo-polyploidization history and plant inulin production.</title>
        <authorList>
            <person name="Fan W."/>
            <person name="Wang S."/>
            <person name="Wang H."/>
            <person name="Wang A."/>
            <person name="Jiang F."/>
            <person name="Liu H."/>
            <person name="Zhao H."/>
            <person name="Xu D."/>
            <person name="Zhang Y."/>
        </authorList>
    </citation>
    <scope>NUCLEOTIDE SEQUENCE [LARGE SCALE GENOMIC DNA]</scope>
    <source>
        <strain evidence="2">cv. Yunnan</strain>
        <tissue evidence="1">Leaves</tissue>
    </source>
</reference>
<sequence length="119" mass="12049">MVPATGGVNILVNGGMVEGVDGVLMGKGKLGSVGIKGGNGGNGSEGTPGKLGRPVDGVGGSEGIGRVPGKPGKGKNKRRRAEVVWRLPEKERAARREKMMKVVEAISGGGGSHLGFDYI</sequence>
<dbReference type="Proteomes" id="UP001056120">
    <property type="component" value="Linkage Group LG10"/>
</dbReference>